<gene>
    <name evidence="11" type="ORF">MARPO_0071s0099</name>
</gene>
<proteinExistence type="predicted"/>
<evidence type="ECO:0000256" key="4">
    <source>
        <dbReference type="ARBA" id="ARBA00022737"/>
    </source>
</evidence>
<evidence type="ECO:0000256" key="1">
    <source>
        <dbReference type="ARBA" id="ARBA00004430"/>
    </source>
</evidence>
<dbReference type="PROSITE" id="PS50082">
    <property type="entry name" value="WD_REPEATS_2"/>
    <property type="match status" value="3"/>
</dbReference>
<evidence type="ECO:0000256" key="5">
    <source>
        <dbReference type="ARBA" id="ARBA00023054"/>
    </source>
</evidence>
<dbReference type="GO" id="GO:0005930">
    <property type="term" value="C:axoneme"/>
    <property type="evidence" value="ECO:0007669"/>
    <property type="project" value="UniProtKB-SubCell"/>
</dbReference>
<keyword evidence="5 9" id="KW-0175">Coiled coil</keyword>
<evidence type="ECO:0000256" key="2">
    <source>
        <dbReference type="ARBA" id="ARBA00022490"/>
    </source>
</evidence>
<feature type="repeat" description="WD" evidence="8">
    <location>
        <begin position="363"/>
        <end position="404"/>
    </location>
</feature>
<evidence type="ECO:0000313" key="12">
    <source>
        <dbReference type="Proteomes" id="UP000244005"/>
    </source>
</evidence>
<dbReference type="Proteomes" id="UP000244005">
    <property type="component" value="Unassembled WGS sequence"/>
</dbReference>
<keyword evidence="7" id="KW-0966">Cell projection</keyword>
<reference evidence="12" key="1">
    <citation type="journal article" date="2017" name="Cell">
        <title>Insights into land plant evolution garnered from the Marchantia polymorpha genome.</title>
        <authorList>
            <person name="Bowman J.L."/>
            <person name="Kohchi T."/>
            <person name="Yamato K.T."/>
            <person name="Jenkins J."/>
            <person name="Shu S."/>
            <person name="Ishizaki K."/>
            <person name="Yamaoka S."/>
            <person name="Nishihama R."/>
            <person name="Nakamura Y."/>
            <person name="Berger F."/>
            <person name="Adam C."/>
            <person name="Aki S.S."/>
            <person name="Althoff F."/>
            <person name="Araki T."/>
            <person name="Arteaga-Vazquez M.A."/>
            <person name="Balasubrmanian S."/>
            <person name="Barry K."/>
            <person name="Bauer D."/>
            <person name="Boehm C.R."/>
            <person name="Briginshaw L."/>
            <person name="Caballero-Perez J."/>
            <person name="Catarino B."/>
            <person name="Chen F."/>
            <person name="Chiyoda S."/>
            <person name="Chovatia M."/>
            <person name="Davies K.M."/>
            <person name="Delmans M."/>
            <person name="Demura T."/>
            <person name="Dierschke T."/>
            <person name="Dolan L."/>
            <person name="Dorantes-Acosta A.E."/>
            <person name="Eklund D.M."/>
            <person name="Florent S.N."/>
            <person name="Flores-Sandoval E."/>
            <person name="Fujiyama A."/>
            <person name="Fukuzawa H."/>
            <person name="Galik B."/>
            <person name="Grimanelli D."/>
            <person name="Grimwood J."/>
            <person name="Grossniklaus U."/>
            <person name="Hamada T."/>
            <person name="Haseloff J."/>
            <person name="Hetherington A.J."/>
            <person name="Higo A."/>
            <person name="Hirakawa Y."/>
            <person name="Hundley H.N."/>
            <person name="Ikeda Y."/>
            <person name="Inoue K."/>
            <person name="Inoue S.I."/>
            <person name="Ishida S."/>
            <person name="Jia Q."/>
            <person name="Kakita M."/>
            <person name="Kanazawa T."/>
            <person name="Kawai Y."/>
            <person name="Kawashima T."/>
            <person name="Kennedy M."/>
            <person name="Kinose K."/>
            <person name="Kinoshita T."/>
            <person name="Kohara Y."/>
            <person name="Koide E."/>
            <person name="Komatsu K."/>
            <person name="Kopischke S."/>
            <person name="Kubo M."/>
            <person name="Kyozuka J."/>
            <person name="Lagercrantz U."/>
            <person name="Lin S.S."/>
            <person name="Lindquist E."/>
            <person name="Lipzen A.M."/>
            <person name="Lu C.W."/>
            <person name="De Luna E."/>
            <person name="Martienssen R.A."/>
            <person name="Minamino N."/>
            <person name="Mizutani M."/>
            <person name="Mizutani M."/>
            <person name="Mochizuki N."/>
            <person name="Monte I."/>
            <person name="Mosher R."/>
            <person name="Nagasaki H."/>
            <person name="Nakagami H."/>
            <person name="Naramoto S."/>
            <person name="Nishitani K."/>
            <person name="Ohtani M."/>
            <person name="Okamoto T."/>
            <person name="Okumura M."/>
            <person name="Phillips J."/>
            <person name="Pollak B."/>
            <person name="Reinders A."/>
            <person name="Rovekamp M."/>
            <person name="Sano R."/>
            <person name="Sawa S."/>
            <person name="Schmid M.W."/>
            <person name="Shirakawa M."/>
            <person name="Solano R."/>
            <person name="Spunde A."/>
            <person name="Suetsugu N."/>
            <person name="Sugano S."/>
            <person name="Sugiyama A."/>
            <person name="Sun R."/>
            <person name="Suzuki Y."/>
            <person name="Takenaka M."/>
            <person name="Takezawa D."/>
            <person name="Tomogane H."/>
            <person name="Tsuzuki M."/>
            <person name="Ueda T."/>
            <person name="Umeda M."/>
            <person name="Ward J.M."/>
            <person name="Watanabe Y."/>
            <person name="Yazaki K."/>
            <person name="Yokoyama R."/>
            <person name="Yoshitake Y."/>
            <person name="Yotsui I."/>
            <person name="Zachgo S."/>
            <person name="Schmutz J."/>
        </authorList>
    </citation>
    <scope>NUCLEOTIDE SEQUENCE [LARGE SCALE GENOMIC DNA]</scope>
    <source>
        <strain evidence="12">Tak-1</strain>
    </source>
</reference>
<accession>A0A2R6WNQ4</accession>
<comment type="subcellular location">
    <subcellularLocation>
        <location evidence="1">Cytoplasm</location>
        <location evidence="1">Cytoskeleton</location>
        <location evidence="1">Cilium axoneme</location>
    </subcellularLocation>
</comment>
<feature type="region of interest" description="Disordered" evidence="10">
    <location>
        <begin position="554"/>
        <end position="662"/>
    </location>
</feature>
<dbReference type="InterPro" id="IPR019775">
    <property type="entry name" value="WD40_repeat_CS"/>
</dbReference>
<evidence type="ECO:0008006" key="13">
    <source>
        <dbReference type="Google" id="ProtNLM"/>
    </source>
</evidence>
<dbReference type="PANTHER" id="PTHR14885">
    <property type="entry name" value="CILIA- AND FLAGELLA-ASSOCIATED PROTEIN 43-RELATED"/>
    <property type="match status" value="1"/>
</dbReference>
<feature type="compositionally biased region" description="Basic and acidic residues" evidence="10">
    <location>
        <begin position="1209"/>
        <end position="1227"/>
    </location>
</feature>
<dbReference type="InterPro" id="IPR015943">
    <property type="entry name" value="WD40/YVTN_repeat-like_dom_sf"/>
</dbReference>
<dbReference type="Gene3D" id="2.130.10.10">
    <property type="entry name" value="YVTN repeat-like/Quinoprotein amine dehydrogenase"/>
    <property type="match status" value="3"/>
</dbReference>
<feature type="region of interest" description="Disordered" evidence="10">
    <location>
        <begin position="977"/>
        <end position="1013"/>
    </location>
</feature>
<dbReference type="EMBL" id="KZ772743">
    <property type="protein sequence ID" value="PTQ35489.1"/>
    <property type="molecule type" value="Genomic_DNA"/>
</dbReference>
<dbReference type="PROSITE" id="PS50294">
    <property type="entry name" value="WD_REPEATS_REGION"/>
    <property type="match status" value="1"/>
</dbReference>
<dbReference type="InterPro" id="IPR001680">
    <property type="entry name" value="WD40_rpt"/>
</dbReference>
<feature type="compositionally biased region" description="Acidic residues" evidence="10">
    <location>
        <begin position="1391"/>
        <end position="1412"/>
    </location>
</feature>
<dbReference type="InterPro" id="IPR036322">
    <property type="entry name" value="WD40_repeat_dom_sf"/>
</dbReference>
<evidence type="ECO:0000256" key="10">
    <source>
        <dbReference type="SAM" id="MobiDB-lite"/>
    </source>
</evidence>
<dbReference type="SMART" id="SM00320">
    <property type="entry name" value="WD40"/>
    <property type="match status" value="8"/>
</dbReference>
<dbReference type="OrthoDB" id="1935234at2759"/>
<dbReference type="SUPFAM" id="SSF75011">
    <property type="entry name" value="3-carboxy-cis,cis-mucoante lactonizing enzyme"/>
    <property type="match status" value="1"/>
</dbReference>
<feature type="region of interest" description="Disordered" evidence="10">
    <location>
        <begin position="1386"/>
        <end position="1412"/>
    </location>
</feature>
<dbReference type="Gramene" id="Mp5g15100.1">
    <property type="protein sequence ID" value="Mp5g15100.1.cds"/>
    <property type="gene ID" value="Mp5g15100"/>
</dbReference>
<keyword evidence="4" id="KW-0677">Repeat</keyword>
<evidence type="ECO:0000256" key="6">
    <source>
        <dbReference type="ARBA" id="ARBA00023212"/>
    </source>
</evidence>
<dbReference type="Pfam" id="PF00400">
    <property type="entry name" value="WD40"/>
    <property type="match status" value="3"/>
</dbReference>
<feature type="compositionally biased region" description="Basic and acidic residues" evidence="10">
    <location>
        <begin position="590"/>
        <end position="608"/>
    </location>
</feature>
<dbReference type="SUPFAM" id="SSF50978">
    <property type="entry name" value="WD40 repeat-like"/>
    <property type="match status" value="1"/>
</dbReference>
<keyword evidence="2" id="KW-0963">Cytoplasm</keyword>
<feature type="region of interest" description="Disordered" evidence="10">
    <location>
        <begin position="1184"/>
        <end position="1227"/>
    </location>
</feature>
<feature type="repeat" description="WD" evidence="8">
    <location>
        <begin position="266"/>
        <end position="300"/>
    </location>
</feature>
<evidence type="ECO:0000313" key="11">
    <source>
        <dbReference type="EMBL" id="PTQ35489.1"/>
    </source>
</evidence>
<protein>
    <recommendedName>
        <fullName evidence="13">Cilia- and flagella-associated protein 44</fullName>
    </recommendedName>
</protein>
<dbReference type="PANTHER" id="PTHR14885:SF3">
    <property type="entry name" value="CILIA- AND FLAGELLA-ASSOCIATED PROTEIN 44"/>
    <property type="match status" value="1"/>
</dbReference>
<sequence>MEPGEEEEESARLPKEAVKLIYSFGLEGSRRNNVVYVKEDMVMHSCGNAVHFIQLSSKKQTFLMSQAGRGIGAVALHPKRHCFAVCEKGKDPDIYVYAYPSLELMKVVAHPSLRLVSVTLIALVVMKNGTERVFTAANFSNDGVKLATVGGHPDYWLTVWDWESESMILRSKAFSQEVFKVNFSTYFTGQLITSGVGHIRFWKMASTFTGLKLEGAIAKFGTVPISDVAGYVELRNSKVLSGTEVGTILVWDDGLIKAQLKRPGESMCHDGMIEYITLDEDAKQMTTAGADGFIRFWNLDWLDAANDGDDKLVCEITPVKEINVGDNVKIKGIIREADHWIIQDEGGALWKAKLPSFQMERVLDFHAGPINCVASSPLNYDLASGGSDGTVRLYNFKEHQQRYSRKFSGGVSSFLWLPLELDPTGNTVVAGFTDGVVRILEIGADHWMLSRAMKPHKLEVAALSFSEDGELLTSGSKDCTIFFFHCKNNYRALGFCKVPGPVTSMDWAPNGKHILVGCHNGAIVEVSRPGVDGDTSKSFELILPMKTYTFRRPKIVKPKPPPVVVPEVKTQEPKEGDPASAPVESVDGNSTDKKPEGGAIEDAPKDAMESAADPKAGTAEKAEGAAEVGPDGAVEGEAKPAEAPPPPPPVVEEEELDDPPGTMYPVRALMYTKGSLGTFYLALEGRASGYIYECHAESEEVVGYTPWLSCVKFLHFTHSCELLLSGSDDGVVRVQKVPPPSQLKLAKKCKHWEGGVHDGFNGVVGGAVLSFDDRFLASVSYDGSFFVQSINMEMVPEKPPTKVSAAAKEVKTAAVETEDVSAVALSIEEQRAKTEQDERLRLAMAKKNLVLERVNVLRSNLAALLKEMNERERNEKLPMEHFEIDPHVRVMLGEEMEREVDQAQKELQWDSEKRNVALRKLKAWYLDPLEVERIVLHAFMSGQSVSSFRTAALSPQLQAAIVEAKKQKGVRRWSKLQRGEPSFLKHQPEGAETPEENKAPENEEIDELDSERKKLEEVTKAEQRRLMLKIREKEMARYNLTKPDETWVSDEDAQAIEYAENNKGDFKLKSDPLYIVPEDLRVNARLKRNEMLLFSEDVYLQRMAYNKELLALRASKKLICEQIAKNNERVSQINNILKITNEVLFVPVIPKEENPEDRDVISLEEVKEFEEKKKAALEEALKANKSKDTLGMDQPTKKTEAAKGGPGASKERDVVKSRRGQQTKDFKGFPLSPLELAEQEAHQAKIKYEKTKLLEKNSILIKKFDNSLEELKATRFSLEINIKAAELKMLALYQELRYLQKIQPTEESLEVRINEKIRAVHDMRVKLEDQEKMMEAKKEEIALLNEKRLEIISEFDHIFPEADDPQKAILHKYFVKIIRRVKRNPDGTIADSDEDSDLEETAADEDEDNYEDDDVAEVVPPNVTQFFYDQMFKLRERRVEQDFLIKDATKALDALTRERDGIIKRKKLTDASLETVEKEIAVFQKEKQYSLNEIDIVLSLKMHQIEYLEDGVLPEDLSGALVFDNAVFQGLTDIITEHMKAKQALKELHKELRKEHQALNREKKSEDERTANIEARCVEVQMLKFGQCIDMEVLDVISKDMKKDTKDLKEQLRNQEANYGSELHDWNKRIEDATDELCSCTKDNAGVLNNIADLKTKQNFLTSSMKARTTAPLKDPLVEKKKHATEHVRLCEVIQTQDNLIRKMQQEMTLMQTELDSLYPAPIDESKVNRYSGLTG</sequence>
<evidence type="ECO:0000256" key="7">
    <source>
        <dbReference type="ARBA" id="ARBA00023273"/>
    </source>
</evidence>
<dbReference type="PROSITE" id="PS00678">
    <property type="entry name" value="WD_REPEATS_1"/>
    <property type="match status" value="1"/>
</dbReference>
<evidence type="ECO:0000256" key="3">
    <source>
        <dbReference type="ARBA" id="ARBA00022574"/>
    </source>
</evidence>
<evidence type="ECO:0000256" key="8">
    <source>
        <dbReference type="PROSITE-ProRule" id="PRU00221"/>
    </source>
</evidence>
<feature type="repeat" description="WD" evidence="8">
    <location>
        <begin position="453"/>
        <end position="484"/>
    </location>
</feature>
<feature type="coiled-coil region" evidence="9">
    <location>
        <begin position="1320"/>
        <end position="1354"/>
    </location>
</feature>
<keyword evidence="12" id="KW-1185">Reference proteome</keyword>
<organism evidence="11 12">
    <name type="scientific">Marchantia polymorpha</name>
    <name type="common">Common liverwort</name>
    <name type="synonym">Marchantia aquatica</name>
    <dbReference type="NCBI Taxonomy" id="3197"/>
    <lineage>
        <taxon>Eukaryota</taxon>
        <taxon>Viridiplantae</taxon>
        <taxon>Streptophyta</taxon>
        <taxon>Embryophyta</taxon>
        <taxon>Marchantiophyta</taxon>
        <taxon>Marchantiopsida</taxon>
        <taxon>Marchantiidae</taxon>
        <taxon>Marchantiales</taxon>
        <taxon>Marchantiaceae</taxon>
        <taxon>Marchantia</taxon>
    </lineage>
</organism>
<evidence type="ECO:0000256" key="9">
    <source>
        <dbReference type="SAM" id="Coils"/>
    </source>
</evidence>
<keyword evidence="3 8" id="KW-0853">WD repeat</keyword>
<feature type="coiled-coil region" evidence="9">
    <location>
        <begin position="1535"/>
        <end position="1629"/>
    </location>
</feature>
<feature type="compositionally biased region" description="Basic and acidic residues" evidence="10">
    <location>
        <begin position="1184"/>
        <end position="1201"/>
    </location>
</feature>
<feature type="coiled-coil region" evidence="9">
    <location>
        <begin position="1234"/>
        <end position="1288"/>
    </location>
</feature>
<name>A0A2R6WNQ4_MARPO</name>
<feature type="coiled-coil region" evidence="9">
    <location>
        <begin position="854"/>
        <end position="913"/>
    </location>
</feature>
<keyword evidence="6" id="KW-0206">Cytoskeleton</keyword>